<dbReference type="InterPro" id="IPR007110">
    <property type="entry name" value="Ig-like_dom"/>
</dbReference>
<keyword evidence="1" id="KW-0245">EGF-like domain</keyword>
<evidence type="ECO:0000259" key="4">
    <source>
        <dbReference type="PROSITE" id="PS50026"/>
    </source>
</evidence>
<organism evidence="6 7">
    <name type="scientific">Dendroctonus ponderosae</name>
    <name type="common">Mountain pine beetle</name>
    <dbReference type="NCBI Taxonomy" id="77166"/>
    <lineage>
        <taxon>Eukaryota</taxon>
        <taxon>Metazoa</taxon>
        <taxon>Ecdysozoa</taxon>
        <taxon>Arthropoda</taxon>
        <taxon>Hexapoda</taxon>
        <taxon>Insecta</taxon>
        <taxon>Pterygota</taxon>
        <taxon>Neoptera</taxon>
        <taxon>Endopterygota</taxon>
        <taxon>Coleoptera</taxon>
        <taxon>Polyphaga</taxon>
        <taxon>Cucujiformia</taxon>
        <taxon>Curculionidae</taxon>
        <taxon>Scolytinae</taxon>
        <taxon>Dendroctonus</taxon>
    </lineage>
</organism>
<keyword evidence="1" id="KW-1015">Disulfide bond</keyword>
<feature type="domain" description="Ig-like" evidence="5">
    <location>
        <begin position="257"/>
        <end position="344"/>
    </location>
</feature>
<evidence type="ECO:0008006" key="8">
    <source>
        <dbReference type="Google" id="ProtNLM"/>
    </source>
</evidence>
<name>A0AAR5PG58_DENPD</name>
<evidence type="ECO:0000313" key="7">
    <source>
        <dbReference type="Proteomes" id="UP000019118"/>
    </source>
</evidence>
<dbReference type="SUPFAM" id="SSF48726">
    <property type="entry name" value="Immunoglobulin"/>
    <property type="match status" value="1"/>
</dbReference>
<dbReference type="InterPro" id="IPR013783">
    <property type="entry name" value="Ig-like_fold"/>
</dbReference>
<feature type="chain" id="PRO_5043523826" description="Ig-like domain-containing protein" evidence="3">
    <location>
        <begin position="27"/>
        <end position="426"/>
    </location>
</feature>
<evidence type="ECO:0000256" key="3">
    <source>
        <dbReference type="SAM" id="SignalP"/>
    </source>
</evidence>
<dbReference type="CDD" id="cd00096">
    <property type="entry name" value="Ig"/>
    <property type="match status" value="1"/>
</dbReference>
<dbReference type="PROSITE" id="PS00022">
    <property type="entry name" value="EGF_1"/>
    <property type="match status" value="1"/>
</dbReference>
<feature type="disulfide bond" evidence="1">
    <location>
        <begin position="386"/>
        <end position="395"/>
    </location>
</feature>
<evidence type="ECO:0000313" key="6">
    <source>
        <dbReference type="EnsemblMetazoa" id="XP_019759726.1"/>
    </source>
</evidence>
<dbReference type="SMART" id="SM00408">
    <property type="entry name" value="IGc2"/>
    <property type="match status" value="1"/>
</dbReference>
<dbReference type="AlphaFoldDB" id="A0AAR5PG58"/>
<dbReference type="Gene3D" id="2.10.25.10">
    <property type="entry name" value="Laminin"/>
    <property type="match status" value="1"/>
</dbReference>
<dbReference type="InterPro" id="IPR036179">
    <property type="entry name" value="Ig-like_dom_sf"/>
</dbReference>
<dbReference type="PROSITE" id="PS50835">
    <property type="entry name" value="IG_LIKE"/>
    <property type="match status" value="1"/>
</dbReference>
<dbReference type="InterPro" id="IPR003598">
    <property type="entry name" value="Ig_sub2"/>
</dbReference>
<keyword evidence="7" id="KW-1185">Reference proteome</keyword>
<evidence type="ECO:0000259" key="5">
    <source>
        <dbReference type="PROSITE" id="PS50835"/>
    </source>
</evidence>
<dbReference type="Proteomes" id="UP000019118">
    <property type="component" value="Unassembled WGS sequence"/>
</dbReference>
<keyword evidence="3" id="KW-0732">Signal</keyword>
<sequence>MCRISYEKCICFVFLIVILVVLICSGFPTDNLVTPNSSKKYFRTSMASSSHFLSRVSNVNPDGSVPARARHHRQLRAAKRDSRTSKTPTGHIEATVYQNDANPSELTKTLNTRSQRSSGRSRNRQKTDCQPEHFSSKAYKSQIVLTAKAQGFEKINHKVSFKLVQQLKNVSSIPIHECLNPQFSNRTERCDSGQRDRKNLVSANIRGSREYILFFNISGANECTPAFSPELLRRKKKEKMLKTLEKVTRHNFKIKPPKIHIKFGKVTGVRKVKLICNSNGLPVPQISWRRDNVPIVNMPDVTIKYVKKRSILTIKNHSQDHIGWYECVARGVDGKEVVERIEVKQQQIPFSEPILTNKKCNGTYEEEFCMHGTCYMDYNNEFFCECMNGYIGQRCAEKDAQHSASRYPQTPSFACKLGLSTKYYCY</sequence>
<dbReference type="InterPro" id="IPR000742">
    <property type="entry name" value="EGF"/>
</dbReference>
<dbReference type="EnsemblMetazoa" id="XM_019904167.1">
    <property type="protein sequence ID" value="XP_019759726.1"/>
    <property type="gene ID" value="LOC109537435"/>
</dbReference>
<dbReference type="PROSITE" id="PS50026">
    <property type="entry name" value="EGF_3"/>
    <property type="match status" value="1"/>
</dbReference>
<comment type="caution">
    <text evidence="1">Lacks conserved residue(s) required for the propagation of feature annotation.</text>
</comment>
<feature type="region of interest" description="Disordered" evidence="2">
    <location>
        <begin position="59"/>
        <end position="133"/>
    </location>
</feature>
<proteinExistence type="predicted"/>
<feature type="signal peptide" evidence="3">
    <location>
        <begin position="1"/>
        <end position="26"/>
    </location>
</feature>
<reference evidence="7" key="1">
    <citation type="journal article" date="2013" name="Genome Biol.">
        <title>Draft genome of the mountain pine beetle, Dendroctonus ponderosae Hopkins, a major forest pest.</title>
        <authorList>
            <person name="Keeling C.I."/>
            <person name="Yuen M.M."/>
            <person name="Liao N.Y."/>
            <person name="Docking T.R."/>
            <person name="Chan S.K."/>
            <person name="Taylor G.A."/>
            <person name="Palmquist D.L."/>
            <person name="Jackman S.D."/>
            <person name="Nguyen A."/>
            <person name="Li M."/>
            <person name="Henderson H."/>
            <person name="Janes J.K."/>
            <person name="Zhao Y."/>
            <person name="Pandoh P."/>
            <person name="Moore R."/>
            <person name="Sperling F.A."/>
            <person name="Huber D.P."/>
            <person name="Birol I."/>
            <person name="Jones S.J."/>
            <person name="Bohlmann J."/>
        </authorList>
    </citation>
    <scope>NUCLEOTIDE SEQUENCE</scope>
</reference>
<dbReference type="Gene3D" id="2.60.40.10">
    <property type="entry name" value="Immunoglobulins"/>
    <property type="match status" value="1"/>
</dbReference>
<reference evidence="6" key="2">
    <citation type="submission" date="2024-08" db="UniProtKB">
        <authorList>
            <consortium name="EnsemblMetazoa"/>
        </authorList>
    </citation>
    <scope>IDENTIFICATION</scope>
</reference>
<accession>A0AAR5PG58</accession>
<feature type="compositionally biased region" description="Polar residues" evidence="2">
    <location>
        <begin position="96"/>
        <end position="112"/>
    </location>
</feature>
<evidence type="ECO:0000256" key="1">
    <source>
        <dbReference type="PROSITE-ProRule" id="PRU00076"/>
    </source>
</evidence>
<dbReference type="SUPFAM" id="SSF57196">
    <property type="entry name" value="EGF/Laminin"/>
    <property type="match status" value="1"/>
</dbReference>
<feature type="domain" description="EGF-like" evidence="4">
    <location>
        <begin position="365"/>
        <end position="396"/>
    </location>
</feature>
<feature type="compositionally biased region" description="Basic residues" evidence="2">
    <location>
        <begin position="68"/>
        <end position="77"/>
    </location>
</feature>
<protein>
    <recommendedName>
        <fullName evidence="8">Ig-like domain-containing protein</fullName>
    </recommendedName>
</protein>
<evidence type="ECO:0000256" key="2">
    <source>
        <dbReference type="SAM" id="MobiDB-lite"/>
    </source>
</evidence>
<dbReference type="Pfam" id="PF13927">
    <property type="entry name" value="Ig_3"/>
    <property type="match status" value="1"/>
</dbReference>
<dbReference type="PROSITE" id="PS01186">
    <property type="entry name" value="EGF_2"/>
    <property type="match status" value="1"/>
</dbReference>